<feature type="region of interest" description="Disordered" evidence="1">
    <location>
        <begin position="181"/>
        <end position="250"/>
    </location>
</feature>
<accession>A0A8B7CMS5</accession>
<dbReference type="KEGG" id="pda:103716342"/>
<feature type="compositionally biased region" description="Acidic residues" evidence="1">
    <location>
        <begin position="189"/>
        <end position="210"/>
    </location>
</feature>
<gene>
    <name evidence="4" type="primary">LOC103716342</name>
</gene>
<protein>
    <submittedName>
        <fullName evidence="4">Coiled-coil domain-containing protein 97</fullName>
    </submittedName>
</protein>
<proteinExistence type="predicted"/>
<dbReference type="Pfam" id="PF09747">
    <property type="entry name" value="CCD97-like_C"/>
    <property type="match status" value="1"/>
</dbReference>
<reference evidence="3" key="1">
    <citation type="journal article" date="2019" name="Nat. Commun.">
        <title>Genome-wide association mapping of date palm fruit traits.</title>
        <authorList>
            <person name="Hazzouri K.M."/>
            <person name="Gros-Balthazard M."/>
            <person name="Flowers J.M."/>
            <person name="Copetti D."/>
            <person name="Lemansour A."/>
            <person name="Lebrun M."/>
            <person name="Masmoudi K."/>
            <person name="Ferrand S."/>
            <person name="Dhar M.I."/>
            <person name="Fresquez Z.A."/>
            <person name="Rosas U."/>
            <person name="Zhang J."/>
            <person name="Talag J."/>
            <person name="Lee S."/>
            <person name="Kudrna D."/>
            <person name="Powell R.F."/>
            <person name="Leitch I.J."/>
            <person name="Krueger R.R."/>
            <person name="Wing R.A."/>
            <person name="Amiri K.M.A."/>
            <person name="Purugganan M.D."/>
        </authorList>
    </citation>
    <scope>NUCLEOTIDE SEQUENCE [LARGE SCALE GENOMIC DNA]</scope>
    <source>
        <strain evidence="3">cv. Khalas</strain>
    </source>
</reference>
<dbReference type="Proteomes" id="UP000228380">
    <property type="component" value="Chromosome 18"/>
</dbReference>
<dbReference type="PANTHER" id="PTHR31840:SF1">
    <property type="entry name" value="COILED-COIL DOMAIN-CONTAINING PROTEIN 97"/>
    <property type="match status" value="1"/>
</dbReference>
<dbReference type="InterPro" id="IPR040233">
    <property type="entry name" value="CCD97-like_C"/>
</dbReference>
<dbReference type="OrthoDB" id="333176at2759"/>
<dbReference type="RefSeq" id="XP_008802522.1">
    <property type="nucleotide sequence ID" value="XM_008804300.4"/>
</dbReference>
<evidence type="ECO:0000256" key="1">
    <source>
        <dbReference type="SAM" id="MobiDB-lite"/>
    </source>
</evidence>
<dbReference type="PANTHER" id="PTHR31840">
    <property type="entry name" value="COILED-COIL DOMAIN-CONTAINING PROTEIN 97"/>
    <property type="match status" value="1"/>
</dbReference>
<dbReference type="GeneID" id="103716342"/>
<reference evidence="4" key="2">
    <citation type="submission" date="2025-08" db="UniProtKB">
        <authorList>
            <consortium name="RefSeq"/>
        </authorList>
    </citation>
    <scope>IDENTIFICATION</scope>
    <source>
        <tissue evidence="4">Young leaves</tissue>
    </source>
</reference>
<feature type="domain" description="CCD97-like C-terminal" evidence="2">
    <location>
        <begin position="102"/>
        <end position="304"/>
    </location>
</feature>
<sequence>MERSAMEGIANRLASIEGLYFPGAIRRQTPDASQRKSALLDLLSRDAPIFLERYGSELTADELREFEVLKADYEVEWHLNHLRRGRSPTAEEARARSVTVKNRRRAYMELLVRGGEYFSEDAMREREPYLHHEYLGRFQDPSCRVLSRPGERWSETLMRRCEEAMLVEKIRGEQQRLGVARRDWVGSGGEEEQEEEEEEEDDEDESEEVKEEEKDGSSESMMHVDREPSSNGQGTSTEPYEQTLSVEEMQDQLEQFTHIMQQKFLAGEDTEHLDYSKIDNNERLDDHWLREANNDAEEKYFEED</sequence>
<dbReference type="AlphaFoldDB" id="A0A8B7CMS5"/>
<feature type="compositionally biased region" description="Basic and acidic residues" evidence="1">
    <location>
        <begin position="211"/>
        <end position="228"/>
    </location>
</feature>
<feature type="compositionally biased region" description="Polar residues" evidence="1">
    <location>
        <begin position="229"/>
        <end position="245"/>
    </location>
</feature>
<evidence type="ECO:0000313" key="4">
    <source>
        <dbReference type="RefSeq" id="XP_008802522.1"/>
    </source>
</evidence>
<dbReference type="InterPro" id="IPR018613">
    <property type="entry name" value="Ccdc97-like"/>
</dbReference>
<keyword evidence="3" id="KW-1185">Reference proteome</keyword>
<evidence type="ECO:0000313" key="3">
    <source>
        <dbReference type="Proteomes" id="UP000228380"/>
    </source>
</evidence>
<name>A0A8B7CMS5_PHODC</name>
<evidence type="ECO:0000259" key="2">
    <source>
        <dbReference type="Pfam" id="PF09747"/>
    </source>
</evidence>
<organism evidence="3 4">
    <name type="scientific">Phoenix dactylifera</name>
    <name type="common">Date palm</name>
    <dbReference type="NCBI Taxonomy" id="42345"/>
    <lineage>
        <taxon>Eukaryota</taxon>
        <taxon>Viridiplantae</taxon>
        <taxon>Streptophyta</taxon>
        <taxon>Embryophyta</taxon>
        <taxon>Tracheophyta</taxon>
        <taxon>Spermatophyta</taxon>
        <taxon>Magnoliopsida</taxon>
        <taxon>Liliopsida</taxon>
        <taxon>Arecaceae</taxon>
        <taxon>Coryphoideae</taxon>
        <taxon>Phoeniceae</taxon>
        <taxon>Phoenix</taxon>
    </lineage>
</organism>